<comment type="caution">
    <text evidence="1">The sequence shown here is derived from an EMBL/GenBank/DDBJ whole genome shotgun (WGS) entry which is preliminary data.</text>
</comment>
<organism evidence="1">
    <name type="scientific">Symploca sp. SIO1C4</name>
    <dbReference type="NCBI Taxonomy" id="2607765"/>
    <lineage>
        <taxon>Bacteria</taxon>
        <taxon>Bacillati</taxon>
        <taxon>Cyanobacteriota</taxon>
        <taxon>Cyanophyceae</taxon>
        <taxon>Coleofasciculales</taxon>
        <taxon>Coleofasciculaceae</taxon>
        <taxon>Symploca</taxon>
    </lineage>
</organism>
<sequence>MSTTKTIQVGLRLPSDLHDRLERERQQIACEQGKTTMTDVIVKYLYLGLELESPNGESEENSANRPLASTLERLTHVLEKLEKKIN</sequence>
<reference evidence="1" key="1">
    <citation type="submission" date="2019-11" db="EMBL/GenBank/DDBJ databases">
        <title>Genomic insights into an expanded diversity of filamentous marine cyanobacteria reveals the extraordinary biosynthetic potential of Moorea and Okeania.</title>
        <authorList>
            <person name="Ferreira Leao T."/>
            <person name="Wang M."/>
            <person name="Moss N."/>
            <person name="Da Silva R."/>
            <person name="Sanders J."/>
            <person name="Nurk S."/>
            <person name="Gurevich A."/>
            <person name="Humphrey G."/>
            <person name="Reher R."/>
            <person name="Zhu Q."/>
            <person name="Belda-Ferre P."/>
            <person name="Glukhov E."/>
            <person name="Rex R."/>
            <person name="Dorrestein P.C."/>
            <person name="Knight R."/>
            <person name="Pevzner P."/>
            <person name="Gerwick W.H."/>
            <person name="Gerwick L."/>
        </authorList>
    </citation>
    <scope>NUCLEOTIDE SEQUENCE</scope>
    <source>
        <strain evidence="1">SIO1C4</strain>
    </source>
</reference>
<name>A0A6B3N693_9CYAN</name>
<proteinExistence type="predicted"/>
<evidence type="ECO:0000313" key="1">
    <source>
        <dbReference type="EMBL" id="NER28649.1"/>
    </source>
</evidence>
<gene>
    <name evidence="1" type="ORF">F6J89_13700</name>
</gene>
<dbReference type="AlphaFoldDB" id="A0A6B3N693"/>
<protein>
    <submittedName>
        <fullName evidence="1">Uncharacterized protein</fullName>
    </submittedName>
</protein>
<accession>A0A6B3N693</accession>
<dbReference type="EMBL" id="JAAHFQ010000243">
    <property type="protein sequence ID" value="NER28649.1"/>
    <property type="molecule type" value="Genomic_DNA"/>
</dbReference>